<evidence type="ECO:0000256" key="7">
    <source>
        <dbReference type="ARBA" id="ARBA00022771"/>
    </source>
</evidence>
<evidence type="ECO:0000256" key="1">
    <source>
        <dbReference type="ARBA" id="ARBA00000900"/>
    </source>
</evidence>
<evidence type="ECO:0000256" key="2">
    <source>
        <dbReference type="ARBA" id="ARBA00004906"/>
    </source>
</evidence>
<dbReference type="Pfam" id="PF21361">
    <property type="entry name" value="Sina_ZnF"/>
    <property type="match status" value="1"/>
</dbReference>
<dbReference type="InterPro" id="IPR044286">
    <property type="entry name" value="SINL_plant"/>
</dbReference>
<feature type="domain" description="Ubiquitin-like" evidence="12">
    <location>
        <begin position="315"/>
        <end position="390"/>
    </location>
</feature>
<evidence type="ECO:0000313" key="15">
    <source>
        <dbReference type="EnsemblPlants" id="AES99114"/>
    </source>
</evidence>
<reference evidence="15" key="3">
    <citation type="submission" date="2015-04" db="UniProtKB">
        <authorList>
            <consortium name="EnsemblPlants"/>
        </authorList>
    </citation>
    <scope>IDENTIFICATION</scope>
    <source>
        <strain evidence="15">cv. Jemalong A17</strain>
    </source>
</reference>
<dbReference type="EnsemblPlants" id="AES99114">
    <property type="protein sequence ID" value="AES99114"/>
    <property type="gene ID" value="MTR_5g076720"/>
</dbReference>
<dbReference type="GO" id="GO:0061630">
    <property type="term" value="F:ubiquitin protein ligase activity"/>
    <property type="evidence" value="ECO:0007669"/>
    <property type="project" value="UniProtKB-EC"/>
</dbReference>
<keyword evidence="9" id="KW-0862">Zinc</keyword>
<dbReference type="SUPFAM" id="SSF54236">
    <property type="entry name" value="Ubiquitin-like"/>
    <property type="match status" value="1"/>
</dbReference>
<dbReference type="PaxDb" id="3880-AES99114"/>
<evidence type="ECO:0000256" key="8">
    <source>
        <dbReference type="ARBA" id="ARBA00022786"/>
    </source>
</evidence>
<dbReference type="InterPro" id="IPR013083">
    <property type="entry name" value="Znf_RING/FYVE/PHD"/>
</dbReference>
<evidence type="ECO:0000256" key="4">
    <source>
        <dbReference type="ARBA" id="ARBA00012483"/>
    </source>
</evidence>
<dbReference type="Pfam" id="PF21362">
    <property type="entry name" value="Sina_RING"/>
    <property type="match status" value="1"/>
</dbReference>
<reference evidence="14 16" key="2">
    <citation type="journal article" date="2014" name="BMC Genomics">
        <title>An improved genome release (version Mt4.0) for the model legume Medicago truncatula.</title>
        <authorList>
            <person name="Tang H."/>
            <person name="Krishnakumar V."/>
            <person name="Bidwell S."/>
            <person name="Rosen B."/>
            <person name="Chan A."/>
            <person name="Zhou S."/>
            <person name="Gentzbittel L."/>
            <person name="Childs K.L."/>
            <person name="Yandell M."/>
            <person name="Gundlach H."/>
            <person name="Mayer K.F."/>
            <person name="Schwartz D.C."/>
            <person name="Town C.D."/>
        </authorList>
    </citation>
    <scope>GENOME REANNOTATION</scope>
    <source>
        <strain evidence="15 16">cv. Jemalong A17</strain>
    </source>
</reference>
<dbReference type="EMBL" id="CM001221">
    <property type="protein sequence ID" value="AES99114.1"/>
    <property type="molecule type" value="Genomic_DNA"/>
</dbReference>
<organism evidence="14 16">
    <name type="scientific">Medicago truncatula</name>
    <name type="common">Barrel medic</name>
    <name type="synonym">Medicago tribuloides</name>
    <dbReference type="NCBI Taxonomy" id="3880"/>
    <lineage>
        <taxon>Eukaryota</taxon>
        <taxon>Viridiplantae</taxon>
        <taxon>Streptophyta</taxon>
        <taxon>Embryophyta</taxon>
        <taxon>Tracheophyta</taxon>
        <taxon>Spermatophyta</taxon>
        <taxon>Magnoliopsida</taxon>
        <taxon>eudicotyledons</taxon>
        <taxon>Gunneridae</taxon>
        <taxon>Pentapetalae</taxon>
        <taxon>rosids</taxon>
        <taxon>fabids</taxon>
        <taxon>Fabales</taxon>
        <taxon>Fabaceae</taxon>
        <taxon>Papilionoideae</taxon>
        <taxon>50 kb inversion clade</taxon>
        <taxon>NPAAA clade</taxon>
        <taxon>Hologalegina</taxon>
        <taxon>IRL clade</taxon>
        <taxon>Trifolieae</taxon>
        <taxon>Medicago</taxon>
    </lineage>
</organism>
<dbReference type="SMART" id="SM00213">
    <property type="entry name" value="UBQ"/>
    <property type="match status" value="1"/>
</dbReference>
<evidence type="ECO:0000259" key="13">
    <source>
        <dbReference type="PROSITE" id="PS51081"/>
    </source>
</evidence>
<keyword evidence="7 11" id="KW-0863">Zinc-finger</keyword>
<protein>
    <recommendedName>
        <fullName evidence="4">RING-type E3 ubiquitin transferase</fullName>
        <ecNumber evidence="4">2.3.2.27</ecNumber>
    </recommendedName>
</protein>
<evidence type="ECO:0000256" key="6">
    <source>
        <dbReference type="ARBA" id="ARBA00022723"/>
    </source>
</evidence>
<dbReference type="GO" id="GO:0016567">
    <property type="term" value="P:protein ubiquitination"/>
    <property type="evidence" value="ECO:0007669"/>
    <property type="project" value="UniProtKB-UniPathway"/>
</dbReference>
<dbReference type="InterPro" id="IPR019956">
    <property type="entry name" value="Ubiquitin_dom"/>
</dbReference>
<comment type="pathway">
    <text evidence="2">Protein modification; protein ubiquitination.</text>
</comment>
<evidence type="ECO:0000256" key="3">
    <source>
        <dbReference type="ARBA" id="ARBA00009119"/>
    </source>
</evidence>
<dbReference type="HOGENOM" id="CLU_040603_2_1_1"/>
<dbReference type="FunFam" id="3.10.20.90:FF:000222">
    <property type="entry name" value="Polyubiquitin 5"/>
    <property type="match status" value="1"/>
</dbReference>
<dbReference type="PANTHER" id="PTHR46632">
    <property type="entry name" value="E3 UBIQUITIN-PROTEIN LIGASE SINA-LIKE 4"/>
    <property type="match status" value="1"/>
</dbReference>
<dbReference type="PANTHER" id="PTHR46632:SF32">
    <property type="entry name" value="SIAH-TYPE DOMAIN-CONTAINING PROTEIN"/>
    <property type="match status" value="1"/>
</dbReference>
<evidence type="ECO:0000313" key="14">
    <source>
        <dbReference type="EMBL" id="AES99114.1"/>
    </source>
</evidence>
<dbReference type="PROSITE" id="PS50053">
    <property type="entry name" value="UBIQUITIN_2"/>
    <property type="match status" value="1"/>
</dbReference>
<dbReference type="InterPro" id="IPR049548">
    <property type="entry name" value="Sina-like_RING"/>
</dbReference>
<dbReference type="Pfam" id="PF00240">
    <property type="entry name" value="ubiquitin"/>
    <property type="match status" value="1"/>
</dbReference>
<evidence type="ECO:0000256" key="9">
    <source>
        <dbReference type="ARBA" id="ARBA00022833"/>
    </source>
</evidence>
<evidence type="ECO:0000256" key="11">
    <source>
        <dbReference type="PROSITE-ProRule" id="PRU00455"/>
    </source>
</evidence>
<dbReference type="CDD" id="cd16571">
    <property type="entry name" value="RING-HC_SIAHs"/>
    <property type="match status" value="1"/>
</dbReference>
<dbReference type="InterPro" id="IPR013010">
    <property type="entry name" value="Znf_SIAH"/>
</dbReference>
<comment type="similarity">
    <text evidence="3">Belongs to the SINA (Seven in absentia) family.</text>
</comment>
<dbReference type="InterPro" id="IPR000626">
    <property type="entry name" value="Ubiquitin-like_dom"/>
</dbReference>
<dbReference type="eggNOG" id="KOG0001">
    <property type="taxonomic scope" value="Eukaryota"/>
</dbReference>
<dbReference type="STRING" id="3880.G7KFS7"/>
<feature type="domain" description="SIAH-type" evidence="13">
    <location>
        <begin position="138"/>
        <end position="196"/>
    </location>
</feature>
<dbReference type="EC" id="2.3.2.27" evidence="4"/>
<comment type="catalytic activity">
    <reaction evidence="1">
        <text>S-ubiquitinyl-[E2 ubiquitin-conjugating enzyme]-L-cysteine + [acceptor protein]-L-lysine = [E2 ubiquitin-conjugating enzyme]-L-cysteine + N(6)-ubiquitinyl-[acceptor protein]-L-lysine.</text>
        <dbReference type="EC" id="2.3.2.27"/>
    </reaction>
</comment>
<evidence type="ECO:0000256" key="10">
    <source>
        <dbReference type="ARBA" id="ARBA00024004"/>
    </source>
</evidence>
<dbReference type="UniPathway" id="UPA00143"/>
<proteinExistence type="inferred from homology"/>
<gene>
    <name evidence="14" type="ordered locus">MTR_5g076720</name>
</gene>
<dbReference type="PROSITE" id="PS51081">
    <property type="entry name" value="ZF_SIAH"/>
    <property type="match status" value="1"/>
</dbReference>
<keyword evidence="5" id="KW-0808">Transferase</keyword>
<name>G7KFS7_MEDTR</name>
<keyword evidence="16" id="KW-1185">Reference proteome</keyword>
<reference evidence="14 16" key="1">
    <citation type="journal article" date="2011" name="Nature">
        <title>The Medicago genome provides insight into the evolution of rhizobial symbioses.</title>
        <authorList>
            <person name="Young N.D."/>
            <person name="Debelle F."/>
            <person name="Oldroyd G.E."/>
            <person name="Geurts R."/>
            <person name="Cannon S.B."/>
            <person name="Udvardi M.K."/>
            <person name="Benedito V.A."/>
            <person name="Mayer K.F."/>
            <person name="Gouzy J."/>
            <person name="Schoof H."/>
            <person name="Van de Peer Y."/>
            <person name="Proost S."/>
            <person name="Cook D.R."/>
            <person name="Meyers B.C."/>
            <person name="Spannagl M."/>
            <person name="Cheung F."/>
            <person name="De Mita S."/>
            <person name="Krishnakumar V."/>
            <person name="Gundlach H."/>
            <person name="Zhou S."/>
            <person name="Mudge J."/>
            <person name="Bharti A.K."/>
            <person name="Murray J.D."/>
            <person name="Naoumkina M.A."/>
            <person name="Rosen B."/>
            <person name="Silverstein K.A."/>
            <person name="Tang H."/>
            <person name="Rombauts S."/>
            <person name="Zhao P.X."/>
            <person name="Zhou P."/>
            <person name="Barbe V."/>
            <person name="Bardou P."/>
            <person name="Bechner M."/>
            <person name="Bellec A."/>
            <person name="Berger A."/>
            <person name="Berges H."/>
            <person name="Bidwell S."/>
            <person name="Bisseling T."/>
            <person name="Choisne N."/>
            <person name="Couloux A."/>
            <person name="Denny R."/>
            <person name="Deshpande S."/>
            <person name="Dai X."/>
            <person name="Doyle J.J."/>
            <person name="Dudez A.M."/>
            <person name="Farmer A.D."/>
            <person name="Fouteau S."/>
            <person name="Franken C."/>
            <person name="Gibelin C."/>
            <person name="Gish J."/>
            <person name="Goldstein S."/>
            <person name="Gonzalez A.J."/>
            <person name="Green P.J."/>
            <person name="Hallab A."/>
            <person name="Hartog M."/>
            <person name="Hua A."/>
            <person name="Humphray S.J."/>
            <person name="Jeong D.H."/>
            <person name="Jing Y."/>
            <person name="Jocker A."/>
            <person name="Kenton S.M."/>
            <person name="Kim D.J."/>
            <person name="Klee K."/>
            <person name="Lai H."/>
            <person name="Lang C."/>
            <person name="Lin S."/>
            <person name="Macmil S.L."/>
            <person name="Magdelenat G."/>
            <person name="Matthews L."/>
            <person name="McCorrison J."/>
            <person name="Monaghan E.L."/>
            <person name="Mun J.H."/>
            <person name="Najar F.Z."/>
            <person name="Nicholson C."/>
            <person name="Noirot C."/>
            <person name="O'Bleness M."/>
            <person name="Paule C.R."/>
            <person name="Poulain J."/>
            <person name="Prion F."/>
            <person name="Qin B."/>
            <person name="Qu C."/>
            <person name="Retzel E.F."/>
            <person name="Riddle C."/>
            <person name="Sallet E."/>
            <person name="Samain S."/>
            <person name="Samson N."/>
            <person name="Sanders I."/>
            <person name="Saurat O."/>
            <person name="Scarpelli C."/>
            <person name="Schiex T."/>
            <person name="Segurens B."/>
            <person name="Severin A.J."/>
            <person name="Sherrier D.J."/>
            <person name="Shi R."/>
            <person name="Sims S."/>
            <person name="Singer S.R."/>
            <person name="Sinharoy S."/>
            <person name="Sterck L."/>
            <person name="Viollet A."/>
            <person name="Wang B.B."/>
            <person name="Wang K."/>
            <person name="Wang M."/>
            <person name="Wang X."/>
            <person name="Warfsmann J."/>
            <person name="Weissenbach J."/>
            <person name="White D.D."/>
            <person name="White J.D."/>
            <person name="Wiley G.B."/>
            <person name="Wincker P."/>
            <person name="Xing Y."/>
            <person name="Yang L."/>
            <person name="Yao Z."/>
            <person name="Ying F."/>
            <person name="Zhai J."/>
            <person name="Zhou L."/>
            <person name="Zuber A."/>
            <person name="Denarie J."/>
            <person name="Dixon R.A."/>
            <person name="May G.D."/>
            <person name="Schwartz D.C."/>
            <person name="Rogers J."/>
            <person name="Quetier F."/>
            <person name="Town C.D."/>
            <person name="Roe B.A."/>
        </authorList>
    </citation>
    <scope>NUCLEOTIDE SEQUENCE [LARGE SCALE GENOMIC DNA]</scope>
    <source>
        <strain evidence="14">A17</strain>
        <strain evidence="15 16">cv. Jemalong A17</strain>
    </source>
</reference>
<sequence>MGPNNNHQVVPMFSVVLKGYCGEVLYWLVSDEVRMWWKIVVGADMAKDERETCNRDSEEIVNSVTDVSKNSSVPLIISNPKLLECCNCYQPLKIPVFQCDNGHIVCSTCCPKLRNKCHKCSLSISSKRCEAIENLLRSIEVPCPNAKYGCRVTNRYIRQRDHENECIHKPCYCPFSGCDFVESSEVLSMHFCHKHGDSQIKFSNGQSFVISLKSNDETIVLREENDDKLFILNNSTTLLGNAVNICCFGPDASESEYSYDILATSQICKLKLHSFAKNVQQITLANLSSKFLVIPFSSSEPLKLEICITCATPMMQIFVKGLDGKTKTLKVKSSYRIPKVKEMIFENDGIPVQDQRLIFARMQLDGNRTLADYNVTKESTLHLVLRLLGD</sequence>
<dbReference type="InterPro" id="IPR029071">
    <property type="entry name" value="Ubiquitin-like_domsf"/>
</dbReference>
<dbReference type="Gene3D" id="3.30.40.10">
    <property type="entry name" value="Zinc/RING finger domain, C3HC4 (zinc finger)"/>
    <property type="match status" value="1"/>
</dbReference>
<keyword evidence="8" id="KW-0833">Ubl conjugation pathway</keyword>
<evidence type="ECO:0000313" key="16">
    <source>
        <dbReference type="Proteomes" id="UP000002051"/>
    </source>
</evidence>
<dbReference type="AlphaFoldDB" id="G7KFS7"/>
<dbReference type="Gene3D" id="3.10.20.90">
    <property type="entry name" value="Phosphatidylinositol 3-kinase Catalytic Subunit, Chain A, domain 1"/>
    <property type="match status" value="1"/>
</dbReference>
<evidence type="ECO:0000259" key="12">
    <source>
        <dbReference type="PROSITE" id="PS50053"/>
    </source>
</evidence>
<dbReference type="PRINTS" id="PR00348">
    <property type="entry name" value="UBIQUITIN"/>
</dbReference>
<dbReference type="SUPFAM" id="SSF49599">
    <property type="entry name" value="TRAF domain-like"/>
    <property type="match status" value="1"/>
</dbReference>
<dbReference type="Proteomes" id="UP000002051">
    <property type="component" value="Chromosome 5"/>
</dbReference>
<evidence type="ECO:0000256" key="5">
    <source>
        <dbReference type="ARBA" id="ARBA00022679"/>
    </source>
</evidence>
<keyword evidence="6" id="KW-0479">Metal-binding</keyword>
<dbReference type="GO" id="GO:0008270">
    <property type="term" value="F:zinc ion binding"/>
    <property type="evidence" value="ECO:0007669"/>
    <property type="project" value="UniProtKB-KW"/>
</dbReference>
<dbReference type="eggNOG" id="KOG3002">
    <property type="taxonomic scope" value="Eukaryota"/>
</dbReference>
<accession>G7KFS7</accession>
<comment type="function">
    <text evidence="10">E3 ubiquitin-protein ligase that mediates ubiquitination and subsequent proteasomal degradation of target proteins. E3 ubiquitin ligases accept ubiquitin from an E2 ubiquitin-conjugating enzyme in the form of a thioester and then directly transfers the ubiquitin to targeted substrates. It probably triggers the ubiquitin-mediated degradation of different substrates.</text>
</comment>